<evidence type="ECO:0000256" key="2">
    <source>
        <dbReference type="ARBA" id="ARBA00018687"/>
    </source>
</evidence>
<dbReference type="PANTHER" id="PTHR45916">
    <property type="entry name" value="STRUCTURAL MAINTENANCE OF CHROMOSOMES PROTEIN 5"/>
    <property type="match status" value="1"/>
</dbReference>
<dbReference type="Gene3D" id="3.40.50.300">
    <property type="entry name" value="P-loop containing nucleotide triphosphate hydrolases"/>
    <property type="match status" value="1"/>
</dbReference>
<comment type="similarity">
    <text evidence="1">Belongs to the SMC family. SMC5 subfamily.</text>
</comment>
<organism evidence="5 6">
    <name type="scientific">Orchesella dallaii</name>
    <dbReference type="NCBI Taxonomy" id="48710"/>
    <lineage>
        <taxon>Eukaryota</taxon>
        <taxon>Metazoa</taxon>
        <taxon>Ecdysozoa</taxon>
        <taxon>Arthropoda</taxon>
        <taxon>Hexapoda</taxon>
        <taxon>Collembola</taxon>
        <taxon>Entomobryomorpha</taxon>
        <taxon>Entomobryoidea</taxon>
        <taxon>Orchesellidae</taxon>
        <taxon>Orchesellinae</taxon>
        <taxon>Orchesella</taxon>
    </lineage>
</organism>
<evidence type="ECO:0000256" key="3">
    <source>
        <dbReference type="ARBA" id="ARBA00023054"/>
    </source>
</evidence>
<dbReference type="EMBL" id="CAXLJM020000010">
    <property type="protein sequence ID" value="CAL8076088.1"/>
    <property type="molecule type" value="Genomic_DNA"/>
</dbReference>
<evidence type="ECO:0000256" key="1">
    <source>
        <dbReference type="ARBA" id="ARBA00010171"/>
    </source>
</evidence>
<evidence type="ECO:0000256" key="4">
    <source>
        <dbReference type="SAM" id="Coils"/>
    </source>
</evidence>
<evidence type="ECO:0000313" key="6">
    <source>
        <dbReference type="Proteomes" id="UP001642540"/>
    </source>
</evidence>
<comment type="caution">
    <text evidence="5">The sequence shown here is derived from an EMBL/GenBank/DDBJ whole genome shotgun (WGS) entry which is preliminary data.</text>
</comment>
<name>A0ABP1PSR6_9HEXA</name>
<reference evidence="5 6" key="1">
    <citation type="submission" date="2024-08" db="EMBL/GenBank/DDBJ databases">
        <authorList>
            <person name="Cucini C."/>
            <person name="Frati F."/>
        </authorList>
    </citation>
    <scope>NUCLEOTIDE SEQUENCE [LARGE SCALE GENOMIC DNA]</scope>
</reference>
<feature type="coiled-coil region" evidence="4">
    <location>
        <begin position="317"/>
        <end position="372"/>
    </location>
</feature>
<evidence type="ECO:0000313" key="5">
    <source>
        <dbReference type="EMBL" id="CAL8076088.1"/>
    </source>
</evidence>
<protein>
    <recommendedName>
        <fullName evidence="2">Structural maintenance of chromosomes protein 5</fullName>
    </recommendedName>
</protein>
<sequence length="546" mass="62971">MATSSASLAQDIIRSQPPFGGRRGSVVRLAFKDFLSFKAVELYSGSDLNIVLGPTADEQSIIVYALCLCLGGTPTVTGLEEFIRDGSDSTSIEVELFNPEGFNFIVRRCIAKTSHFTSSEYLMRPANSLFLVPVTITEVTNLMHDLKIQLGSMNQFLSQEVLQDFVGMNSFSLLQNTQKALGNDTLYQQHEKLIELTAKLREIEGNLHTHMNHLKSRQQLTKRMENDVKNYKASEDLKAKIAELASKKSWIVYLKSREVFLNLKTELETVKKAKTLEEAKLAPIKQSLKAIDSKKTKFQAELERSKATNESFMNLVRRKVEEEFDKVETNVDEENAKLREHQNAEADRLKRVENFTVKVNACEKQLDEIRQKGDMDDTRLNAELSRLHKQLKKRDEEILEITNLDEKDESNRRYILSKIRTAETNLSQMNDLRVSRMKYLEKEVPHVYEAVQFYSKPENLVHFKGRIHEPLVLHIEVNDLEYGRIVEKHIGIAELNGFFVEHEDDLEVMLELNRKRKKRVTVTHFEGPKTVPFQRPPSQYSKEFMQ</sequence>
<gene>
    <name evidence="5" type="ORF">ODALV1_LOCUS3356</name>
</gene>
<keyword evidence="6" id="KW-1185">Reference proteome</keyword>
<keyword evidence="3 4" id="KW-0175">Coiled coil</keyword>
<dbReference type="InterPro" id="IPR027417">
    <property type="entry name" value="P-loop_NTPase"/>
</dbReference>
<dbReference type="Proteomes" id="UP001642540">
    <property type="component" value="Unassembled WGS sequence"/>
</dbReference>
<dbReference type="SUPFAM" id="SSF52540">
    <property type="entry name" value="P-loop containing nucleoside triphosphate hydrolases"/>
    <property type="match status" value="1"/>
</dbReference>
<dbReference type="PANTHER" id="PTHR45916:SF1">
    <property type="entry name" value="STRUCTURAL MAINTENANCE OF CHROMOSOMES PROTEIN 5"/>
    <property type="match status" value="1"/>
</dbReference>
<accession>A0ABP1PSR6</accession>
<proteinExistence type="inferred from homology"/>